<dbReference type="Gene3D" id="3.30.70.1730">
    <property type="match status" value="1"/>
</dbReference>
<dbReference type="PANTHER" id="PTHR45841:SF1">
    <property type="entry name" value="MRNA TURNOVER PROTEIN 4 HOMOLOG"/>
    <property type="match status" value="1"/>
</dbReference>
<dbReference type="EMBL" id="GALX01005391">
    <property type="protein sequence ID" value="JAB63075.1"/>
    <property type="molecule type" value="Transcribed_RNA"/>
</dbReference>
<proteinExistence type="inferred from homology"/>
<dbReference type="KEGG" id="agb:108911639"/>
<dbReference type="PANTHER" id="PTHR45841">
    <property type="entry name" value="MRNA TURNOVER PROTEIN 4 MRTO4"/>
    <property type="match status" value="1"/>
</dbReference>
<evidence type="ECO:0000256" key="1">
    <source>
        <dbReference type="ARBA" id="ARBA00008889"/>
    </source>
</evidence>
<comment type="similarity">
    <text evidence="1">Belongs to the universal ribosomal protein uL10 family.</text>
</comment>
<evidence type="ECO:0000313" key="3">
    <source>
        <dbReference type="EMBL" id="JAB63075.1"/>
    </source>
</evidence>
<dbReference type="Pfam" id="PF00466">
    <property type="entry name" value="Ribosomal_L10"/>
    <property type="match status" value="1"/>
</dbReference>
<reference evidence="3" key="1">
    <citation type="submission" date="2013-07" db="EMBL/GenBank/DDBJ databases">
        <title>Midgut Transcriptome Profiling of Anoplphora glabripennis, a Lignocellulose Degrading, Wood-Boring Cerambycid.</title>
        <authorList>
            <person name="Scully E.D."/>
            <person name="Hoover K."/>
            <person name="Carlson J.E."/>
            <person name="Tien M."/>
            <person name="Geib S.M."/>
        </authorList>
    </citation>
    <scope>NUCLEOTIDE SEQUENCE</scope>
</reference>
<name>V5FZF7_ANOGL</name>
<dbReference type="GO" id="GO:0000956">
    <property type="term" value="P:nuclear-transcribed mRNA catabolic process"/>
    <property type="evidence" value="ECO:0007669"/>
    <property type="project" value="TreeGrafter"/>
</dbReference>
<dbReference type="GO" id="GO:0006364">
    <property type="term" value="P:rRNA processing"/>
    <property type="evidence" value="ECO:0007669"/>
    <property type="project" value="TreeGrafter"/>
</dbReference>
<gene>
    <name evidence="3" type="primary">MRT4</name>
</gene>
<dbReference type="GO" id="GO:0030687">
    <property type="term" value="C:preribosome, large subunit precursor"/>
    <property type="evidence" value="ECO:0007669"/>
    <property type="project" value="TreeGrafter"/>
</dbReference>
<evidence type="ECO:0000259" key="2">
    <source>
        <dbReference type="Pfam" id="PF17777"/>
    </source>
</evidence>
<dbReference type="InterPro" id="IPR040637">
    <property type="entry name" value="Ribosomal_uL10-like_insert"/>
</dbReference>
<dbReference type="InterPro" id="IPR001790">
    <property type="entry name" value="Ribosomal_uL10"/>
</dbReference>
<dbReference type="GO" id="GO:0005730">
    <property type="term" value="C:nucleolus"/>
    <property type="evidence" value="ECO:0007669"/>
    <property type="project" value="TreeGrafter"/>
</dbReference>
<dbReference type="Gene3D" id="3.90.105.20">
    <property type="match status" value="1"/>
</dbReference>
<dbReference type="GO" id="GO:0003723">
    <property type="term" value="F:RNA binding"/>
    <property type="evidence" value="ECO:0007669"/>
    <property type="project" value="TreeGrafter"/>
</dbReference>
<dbReference type="GO" id="GO:0042273">
    <property type="term" value="P:ribosomal large subunit biogenesis"/>
    <property type="evidence" value="ECO:0007669"/>
    <property type="project" value="TreeGrafter"/>
</dbReference>
<dbReference type="SUPFAM" id="SSF160369">
    <property type="entry name" value="Ribosomal protein L10-like"/>
    <property type="match status" value="1"/>
</dbReference>
<dbReference type="InterPro" id="IPR043164">
    <property type="entry name" value="Ribosomal_uL10-like_insert_sf"/>
</dbReference>
<dbReference type="InterPro" id="IPR051742">
    <property type="entry name" value="Ribosome_Assembly_uL10"/>
</dbReference>
<dbReference type="AlphaFoldDB" id="V5FZF7"/>
<feature type="domain" description="Large ribosomal subunit protein uL10-like insertion" evidence="2">
    <location>
        <begin position="130"/>
        <end position="192"/>
    </location>
</feature>
<organism evidence="3">
    <name type="scientific">Anoplophora glabripennis</name>
    <name type="common">Asian longhorn beetle</name>
    <name type="synonym">Anoplophora nobilis</name>
    <dbReference type="NCBI Taxonomy" id="217634"/>
    <lineage>
        <taxon>Eukaryota</taxon>
        <taxon>Metazoa</taxon>
        <taxon>Ecdysozoa</taxon>
        <taxon>Arthropoda</taxon>
        <taxon>Hexapoda</taxon>
        <taxon>Insecta</taxon>
        <taxon>Pterygota</taxon>
        <taxon>Neoptera</taxon>
        <taxon>Endopterygota</taxon>
        <taxon>Coleoptera</taxon>
        <taxon>Polyphaga</taxon>
        <taxon>Cucujiformia</taxon>
        <taxon>Chrysomeloidea</taxon>
        <taxon>Cerambycidae</taxon>
        <taxon>Lamiinae</taxon>
        <taxon>Lamiini</taxon>
        <taxon>Anoplophora</taxon>
    </lineage>
</organism>
<sequence length="231" mass="27111">MSKSKIKEEQQLQRFNLIKEQQEEFKADMKNYNVLYVFSYKDIRTNIMKQIVEYKEWERSKIWYARNKMITVLLKNLALAHSEWPDLTKLASTIKGQIGVLFTNRPQWEIKEWFNKFSVWDYPLPGFEVDVTIKLDSGPLTLFQPEMVPYLKQMGMRVADVDGIVFLKRPFLVCRAGTILSKRQVNLLHLLGEKLAVFQLHLKAVWTKGGGLEILNDEDESDGERMDANYN</sequence>
<protein>
    <submittedName>
        <fullName evidence="3">mRNA turnover protein</fullName>
    </submittedName>
</protein>
<dbReference type="InterPro" id="IPR043141">
    <property type="entry name" value="Ribosomal_uL10-like_sf"/>
</dbReference>
<dbReference type="GeneID" id="108911639"/>
<dbReference type="OrthoDB" id="10262308at2759"/>
<dbReference type="Pfam" id="PF17777">
    <property type="entry name" value="RL10P_insert"/>
    <property type="match status" value="1"/>
</dbReference>
<accession>V5FZF7</accession>